<comment type="similarity">
    <text evidence="1">Belongs to the EamA transporter family.</text>
</comment>
<reference evidence="4 5" key="1">
    <citation type="submission" date="2019-03" db="EMBL/GenBank/DDBJ databases">
        <title>Draft Genome Sequence of Desulfosporosinus fructosivorans Strain 63.6F, Isolated from Marine Sediment in the Baltic Sea.</title>
        <authorList>
            <person name="Hausmann B."/>
            <person name="Vandieken V."/>
            <person name="Pjevac P."/>
            <person name="Schreck K."/>
            <person name="Herbold C.W."/>
            <person name="Loy A."/>
        </authorList>
    </citation>
    <scope>NUCLEOTIDE SEQUENCE [LARGE SCALE GENOMIC DNA]</scope>
    <source>
        <strain evidence="4 5">63.6F</strain>
    </source>
</reference>
<feature type="transmembrane region" description="Helical" evidence="2">
    <location>
        <begin position="264"/>
        <end position="282"/>
    </location>
</feature>
<evidence type="ECO:0000256" key="1">
    <source>
        <dbReference type="ARBA" id="ARBA00007362"/>
    </source>
</evidence>
<dbReference type="PANTHER" id="PTHR22911">
    <property type="entry name" value="ACYL-MALONYL CONDENSING ENZYME-RELATED"/>
    <property type="match status" value="1"/>
</dbReference>
<feature type="transmembrane region" description="Helical" evidence="2">
    <location>
        <begin position="207"/>
        <end position="227"/>
    </location>
</feature>
<evidence type="ECO:0000313" key="4">
    <source>
        <dbReference type="EMBL" id="TGE37221.1"/>
    </source>
</evidence>
<proteinExistence type="inferred from homology"/>
<keyword evidence="2" id="KW-0812">Transmembrane</keyword>
<dbReference type="SUPFAM" id="SSF103481">
    <property type="entry name" value="Multidrug resistance efflux transporter EmrE"/>
    <property type="match status" value="2"/>
</dbReference>
<dbReference type="Proteomes" id="UP000298460">
    <property type="component" value="Unassembled WGS sequence"/>
</dbReference>
<keyword evidence="2" id="KW-0472">Membrane</keyword>
<dbReference type="PANTHER" id="PTHR22911:SF102">
    <property type="entry name" value="MEMBRANE PROTEIN"/>
    <property type="match status" value="1"/>
</dbReference>
<name>A0A4Z0R2E6_9FIRM</name>
<feature type="domain" description="EamA" evidence="3">
    <location>
        <begin position="7"/>
        <end position="134"/>
    </location>
</feature>
<feature type="transmembrane region" description="Helical" evidence="2">
    <location>
        <begin position="63"/>
        <end position="84"/>
    </location>
</feature>
<feature type="transmembrane region" description="Helical" evidence="2">
    <location>
        <begin position="145"/>
        <end position="166"/>
    </location>
</feature>
<comment type="caution">
    <text evidence="4">The sequence shown here is derived from an EMBL/GenBank/DDBJ whole genome shotgun (WGS) entry which is preliminary data.</text>
</comment>
<dbReference type="InterPro" id="IPR000620">
    <property type="entry name" value="EamA_dom"/>
</dbReference>
<feature type="transmembrane region" description="Helical" evidence="2">
    <location>
        <begin position="178"/>
        <end position="201"/>
    </location>
</feature>
<dbReference type="InterPro" id="IPR037185">
    <property type="entry name" value="EmrE-like"/>
</dbReference>
<dbReference type="OrthoDB" id="9814238at2"/>
<gene>
    <name evidence="4" type="ORF">E4K67_15245</name>
</gene>
<feature type="domain" description="EamA" evidence="3">
    <location>
        <begin position="147"/>
        <end position="279"/>
    </location>
</feature>
<feature type="transmembrane region" description="Helical" evidence="2">
    <location>
        <begin position="120"/>
        <end position="139"/>
    </location>
</feature>
<evidence type="ECO:0000259" key="3">
    <source>
        <dbReference type="Pfam" id="PF00892"/>
    </source>
</evidence>
<evidence type="ECO:0000256" key="2">
    <source>
        <dbReference type="SAM" id="Phobius"/>
    </source>
</evidence>
<feature type="transmembrane region" description="Helical" evidence="2">
    <location>
        <begin position="90"/>
        <end position="111"/>
    </location>
</feature>
<accession>A0A4Z0R2E6</accession>
<protein>
    <submittedName>
        <fullName evidence="4">EamA/RhaT family transporter</fullName>
    </submittedName>
</protein>
<feature type="transmembrane region" description="Helical" evidence="2">
    <location>
        <begin position="239"/>
        <end position="258"/>
    </location>
</feature>
<dbReference type="GO" id="GO:0016020">
    <property type="term" value="C:membrane"/>
    <property type="evidence" value="ECO:0007669"/>
    <property type="project" value="InterPro"/>
</dbReference>
<organism evidence="4 5">
    <name type="scientific">Desulfosporosinus fructosivorans</name>
    <dbReference type="NCBI Taxonomy" id="2018669"/>
    <lineage>
        <taxon>Bacteria</taxon>
        <taxon>Bacillati</taxon>
        <taxon>Bacillota</taxon>
        <taxon>Clostridia</taxon>
        <taxon>Eubacteriales</taxon>
        <taxon>Desulfitobacteriaceae</taxon>
        <taxon>Desulfosporosinus</taxon>
    </lineage>
</organism>
<dbReference type="Pfam" id="PF00892">
    <property type="entry name" value="EamA"/>
    <property type="match status" value="2"/>
</dbReference>
<dbReference type="AlphaFoldDB" id="A0A4Z0R2E6"/>
<sequence length="299" mass="32542">MEAKLKIIFSMSVFGTIAIFVKNIPLSAGEIALFRAIIASVAIIIFKLAIGKKILFSDIKKDLPILFVSGAAMGFNWILLFQAYNYTTVSLATLSYYFAPVIVMATCPILFREKMTIKQMVCFVMATIGLIMVIGINGMEESSNNLIGIGFGLGAAVLYATVVILNKFIKNVAGIDRTLIQFFAAIIVLTPYVLTTTGIHITSVKNIGIINLLILGTVHTGISYVLYFSSLKDLKGQEAAILSYIDPLIAIIVSVTILGESINLLQITGGVMILGFTLLNEINIKSRRLCDSVNDKNLR</sequence>
<dbReference type="EMBL" id="SPQQ01000005">
    <property type="protein sequence ID" value="TGE37221.1"/>
    <property type="molecule type" value="Genomic_DNA"/>
</dbReference>
<keyword evidence="2" id="KW-1133">Transmembrane helix</keyword>
<dbReference type="RefSeq" id="WP_135548187.1">
    <property type="nucleotide sequence ID" value="NZ_SPQQ01000005.1"/>
</dbReference>
<keyword evidence="5" id="KW-1185">Reference proteome</keyword>
<feature type="transmembrane region" description="Helical" evidence="2">
    <location>
        <begin position="7"/>
        <end position="26"/>
    </location>
</feature>
<evidence type="ECO:0000313" key="5">
    <source>
        <dbReference type="Proteomes" id="UP000298460"/>
    </source>
</evidence>
<feature type="transmembrane region" description="Helical" evidence="2">
    <location>
        <begin position="32"/>
        <end position="51"/>
    </location>
</feature>